<proteinExistence type="inferred from homology"/>
<dbReference type="InterPro" id="IPR010994">
    <property type="entry name" value="RuvA_2-like"/>
</dbReference>
<keyword evidence="3" id="KW-0540">Nuclease</keyword>
<dbReference type="Proteomes" id="UP001162131">
    <property type="component" value="Unassembled WGS sequence"/>
</dbReference>
<dbReference type="GO" id="GO:0000712">
    <property type="term" value="P:resolution of meiotic recombination intermediates"/>
    <property type="evidence" value="ECO:0007669"/>
    <property type="project" value="TreeGrafter"/>
</dbReference>
<dbReference type="GO" id="GO:0000724">
    <property type="term" value="P:double-strand break repair via homologous recombination"/>
    <property type="evidence" value="ECO:0007669"/>
    <property type="project" value="TreeGrafter"/>
</dbReference>
<keyword evidence="8" id="KW-0234">DNA repair</keyword>
<keyword evidence="5" id="KW-0227">DNA damage</keyword>
<evidence type="ECO:0000313" key="12">
    <source>
        <dbReference type="Proteomes" id="UP001162131"/>
    </source>
</evidence>
<dbReference type="InterPro" id="IPR047520">
    <property type="entry name" value="XPF_nuclease"/>
</dbReference>
<dbReference type="SMART" id="SM00891">
    <property type="entry name" value="ERCC4"/>
    <property type="match status" value="1"/>
</dbReference>
<organism evidence="11 12">
    <name type="scientific">Blepharisma stoltei</name>
    <dbReference type="NCBI Taxonomy" id="1481888"/>
    <lineage>
        <taxon>Eukaryota</taxon>
        <taxon>Sar</taxon>
        <taxon>Alveolata</taxon>
        <taxon>Ciliophora</taxon>
        <taxon>Postciliodesmatophora</taxon>
        <taxon>Heterotrichea</taxon>
        <taxon>Heterotrichida</taxon>
        <taxon>Blepharismidae</taxon>
        <taxon>Blepharisma</taxon>
    </lineage>
</organism>
<evidence type="ECO:0000256" key="5">
    <source>
        <dbReference type="ARBA" id="ARBA00022763"/>
    </source>
</evidence>
<sequence>MATLRFHTIISNDLQKYKNALLCLGTGLGSLEVISVFLRSNLDADAKNLWILLNFSQQEISTLTSLFEVVDIGSEKIDSRSREITYKKGGAVHVTGRTAVTDILEEKIDPNKVKGIVIHNVDKLGSACNEMFIVNLLLEKNPEISVKLVTENPFWVNLNDIKEFGISKVLCWPKSRYEIAEELENFAGNWQKITLQPSGAALKIHNLLIDMLQVCINEIKRSNKNFDLQEIDLQSAVLKKHYQILKSTMDFKLRNLPSKTKTLCDNIEQVRKMLKKLEHCDSLEFLEYLLRFMKFIREQVSDYRASEGIWHNMENETEELIKVARDRVIKIDENNVNFNLSPSKKWETLGKMVKNTIETEESGSILIINPYSVHQAYLKQYIVAYLKGTPEVILEFKLKCLLESFNPLLTYESKNQLIQEQLSNMLNELKSKYEVSFSLHPSESFPTPVFNKELDESDLILQEYVLDSFGYSWNDFQVPNWDIKILNRHQIDNFMNINPTHIFICSYDLSLIRKIEIYAAICRDLEFPLKNVVLFAAPLYENLLYSFSQQAEIAGFKHLLTCEIPRVISLRENAAKIIVDKREFSSILPYELYKQGIRVIPAQLQVGDYILSPSICVERKSVTTDDIFQSLSSGRLHDQLIKMKSYYDRCVLLIEFREDTEFSLSATNSRSIACLHLSQLLNKIPGISLLWSTSPEQSARFFLKIKQNQPDPILSEALHKGCSSSDALSMLPSIPGISSENIHIILQNFASISKIAQSSQSDLEKLIDPKSAGLIFSFFNSQTVSHRLN</sequence>
<dbReference type="Gene3D" id="3.40.50.10130">
    <property type="match status" value="1"/>
</dbReference>
<comment type="subcellular location">
    <subcellularLocation>
        <location evidence="1">Nucleus</location>
    </subcellularLocation>
</comment>
<evidence type="ECO:0000256" key="7">
    <source>
        <dbReference type="ARBA" id="ARBA00023125"/>
    </source>
</evidence>
<keyword evidence="4" id="KW-0255">Endonuclease</keyword>
<dbReference type="GO" id="GO:0003684">
    <property type="term" value="F:damaged DNA binding"/>
    <property type="evidence" value="ECO:0007669"/>
    <property type="project" value="TreeGrafter"/>
</dbReference>
<evidence type="ECO:0000256" key="9">
    <source>
        <dbReference type="ARBA" id="ARBA00023242"/>
    </source>
</evidence>
<accession>A0AAU9J4F3</accession>
<dbReference type="SUPFAM" id="SSF52980">
    <property type="entry name" value="Restriction endonuclease-like"/>
    <property type="match status" value="1"/>
</dbReference>
<comment type="similarity">
    <text evidence="2">Belongs to the XPF family.</text>
</comment>
<evidence type="ECO:0000256" key="2">
    <source>
        <dbReference type="ARBA" id="ARBA00010015"/>
    </source>
</evidence>
<dbReference type="Pfam" id="PF02732">
    <property type="entry name" value="ERCC4"/>
    <property type="match status" value="1"/>
</dbReference>
<keyword evidence="9" id="KW-0539">Nucleus</keyword>
<evidence type="ECO:0000256" key="6">
    <source>
        <dbReference type="ARBA" id="ARBA00022801"/>
    </source>
</evidence>
<dbReference type="FunFam" id="3.40.50.10130:FF:000002">
    <property type="entry name" value="DNA repair endonuclease XPF"/>
    <property type="match status" value="1"/>
</dbReference>
<name>A0AAU9J4F3_9CILI</name>
<keyword evidence="7" id="KW-0238">DNA-binding</keyword>
<dbReference type="GO" id="GO:0000110">
    <property type="term" value="C:nucleotide-excision repair factor 1 complex"/>
    <property type="evidence" value="ECO:0007669"/>
    <property type="project" value="TreeGrafter"/>
</dbReference>
<keyword evidence="6" id="KW-0378">Hydrolase</keyword>
<dbReference type="PANTHER" id="PTHR10150">
    <property type="entry name" value="DNA REPAIR ENDONUCLEASE XPF"/>
    <property type="match status" value="1"/>
</dbReference>
<evidence type="ECO:0000256" key="3">
    <source>
        <dbReference type="ARBA" id="ARBA00022722"/>
    </source>
</evidence>
<gene>
    <name evidence="11" type="ORF">BSTOLATCC_MIC27694</name>
</gene>
<evidence type="ECO:0000313" key="11">
    <source>
        <dbReference type="EMBL" id="CAG9321126.1"/>
    </source>
</evidence>
<feature type="domain" description="ERCC4" evidence="10">
    <location>
        <begin position="576"/>
        <end position="658"/>
    </location>
</feature>
<dbReference type="Gene3D" id="1.10.150.20">
    <property type="entry name" value="5' to 3' exonuclease, C-terminal subdomain"/>
    <property type="match status" value="1"/>
</dbReference>
<dbReference type="PANTHER" id="PTHR10150:SF0">
    <property type="entry name" value="DNA REPAIR ENDONUCLEASE XPF"/>
    <property type="match status" value="1"/>
</dbReference>
<protein>
    <recommendedName>
        <fullName evidence="10">ERCC4 domain-containing protein</fullName>
    </recommendedName>
</protein>
<evidence type="ECO:0000256" key="4">
    <source>
        <dbReference type="ARBA" id="ARBA00022759"/>
    </source>
</evidence>
<dbReference type="GO" id="GO:1901255">
    <property type="term" value="P:nucleotide-excision repair involved in interstrand cross-link repair"/>
    <property type="evidence" value="ECO:0007669"/>
    <property type="project" value="TreeGrafter"/>
</dbReference>
<comment type="caution">
    <text evidence="11">The sequence shown here is derived from an EMBL/GenBank/DDBJ whole genome shotgun (WGS) entry which is preliminary data.</text>
</comment>
<reference evidence="11" key="1">
    <citation type="submission" date="2021-09" db="EMBL/GenBank/DDBJ databases">
        <authorList>
            <consortium name="AG Swart"/>
            <person name="Singh M."/>
            <person name="Singh A."/>
            <person name="Seah K."/>
            <person name="Emmerich C."/>
        </authorList>
    </citation>
    <scope>NUCLEOTIDE SEQUENCE</scope>
    <source>
        <strain evidence="11">ATCC30299</strain>
    </source>
</reference>
<dbReference type="AlphaFoldDB" id="A0AAU9J4F3"/>
<evidence type="ECO:0000256" key="1">
    <source>
        <dbReference type="ARBA" id="ARBA00004123"/>
    </source>
</evidence>
<dbReference type="InterPro" id="IPR006166">
    <property type="entry name" value="ERCC4_domain"/>
</dbReference>
<dbReference type="GO" id="GO:0003697">
    <property type="term" value="F:single-stranded DNA binding"/>
    <property type="evidence" value="ECO:0007669"/>
    <property type="project" value="TreeGrafter"/>
</dbReference>
<evidence type="ECO:0000256" key="8">
    <source>
        <dbReference type="ARBA" id="ARBA00023204"/>
    </source>
</evidence>
<dbReference type="InterPro" id="IPR011335">
    <property type="entry name" value="Restrct_endonuc-II-like"/>
</dbReference>
<dbReference type="CDD" id="cd20078">
    <property type="entry name" value="XPF_nuclease_XPF_euk"/>
    <property type="match status" value="1"/>
</dbReference>
<evidence type="ECO:0000259" key="10">
    <source>
        <dbReference type="SMART" id="SM00891"/>
    </source>
</evidence>
<keyword evidence="12" id="KW-1185">Reference proteome</keyword>
<dbReference type="EMBL" id="CAJZBQ010000027">
    <property type="protein sequence ID" value="CAG9321126.1"/>
    <property type="molecule type" value="Genomic_DNA"/>
</dbReference>
<dbReference type="SUPFAM" id="SSF47781">
    <property type="entry name" value="RuvA domain 2-like"/>
    <property type="match status" value="1"/>
</dbReference>
<dbReference type="GO" id="GO:0000014">
    <property type="term" value="F:single-stranded DNA endodeoxyribonuclease activity"/>
    <property type="evidence" value="ECO:0007669"/>
    <property type="project" value="TreeGrafter"/>
</dbReference>